<accession>A0ACC0CCZ8</accession>
<gene>
    <name evidence="1" type="ORF">M9H77_04050</name>
</gene>
<dbReference type="Proteomes" id="UP001060085">
    <property type="component" value="Linkage Group LG01"/>
</dbReference>
<reference evidence="2" key="1">
    <citation type="journal article" date="2023" name="Nat. Plants">
        <title>Single-cell RNA sequencing provides a high-resolution roadmap for understanding the multicellular compartmentation of specialized metabolism.</title>
        <authorList>
            <person name="Sun S."/>
            <person name="Shen X."/>
            <person name="Li Y."/>
            <person name="Li Y."/>
            <person name="Wang S."/>
            <person name="Li R."/>
            <person name="Zhang H."/>
            <person name="Shen G."/>
            <person name="Guo B."/>
            <person name="Wei J."/>
            <person name="Xu J."/>
            <person name="St-Pierre B."/>
            <person name="Chen S."/>
            <person name="Sun C."/>
        </authorList>
    </citation>
    <scope>NUCLEOTIDE SEQUENCE [LARGE SCALE GENOMIC DNA]</scope>
</reference>
<name>A0ACC0CCZ8_CATRO</name>
<keyword evidence="2" id="KW-1185">Reference proteome</keyword>
<evidence type="ECO:0000313" key="1">
    <source>
        <dbReference type="EMBL" id="KAI5682822.1"/>
    </source>
</evidence>
<proteinExistence type="predicted"/>
<dbReference type="EMBL" id="CM044701">
    <property type="protein sequence ID" value="KAI5682822.1"/>
    <property type="molecule type" value="Genomic_DNA"/>
</dbReference>
<protein>
    <submittedName>
        <fullName evidence="1">Uncharacterized protein</fullName>
    </submittedName>
</protein>
<comment type="caution">
    <text evidence="1">The sequence shown here is derived from an EMBL/GenBank/DDBJ whole genome shotgun (WGS) entry which is preliminary data.</text>
</comment>
<evidence type="ECO:0000313" key="2">
    <source>
        <dbReference type="Proteomes" id="UP001060085"/>
    </source>
</evidence>
<organism evidence="1 2">
    <name type="scientific">Catharanthus roseus</name>
    <name type="common">Madagascar periwinkle</name>
    <name type="synonym">Vinca rosea</name>
    <dbReference type="NCBI Taxonomy" id="4058"/>
    <lineage>
        <taxon>Eukaryota</taxon>
        <taxon>Viridiplantae</taxon>
        <taxon>Streptophyta</taxon>
        <taxon>Embryophyta</taxon>
        <taxon>Tracheophyta</taxon>
        <taxon>Spermatophyta</taxon>
        <taxon>Magnoliopsida</taxon>
        <taxon>eudicotyledons</taxon>
        <taxon>Gunneridae</taxon>
        <taxon>Pentapetalae</taxon>
        <taxon>asterids</taxon>
        <taxon>lamiids</taxon>
        <taxon>Gentianales</taxon>
        <taxon>Apocynaceae</taxon>
        <taxon>Rauvolfioideae</taxon>
        <taxon>Vinceae</taxon>
        <taxon>Catharanthinae</taxon>
        <taxon>Catharanthus</taxon>
    </lineage>
</organism>
<sequence length="135" mass="15186">MDHDDSLWGPTFSQDPAKVDAANEKACIEALKKLISKADAEIAEIEEEIILLQSQIACCTDEAWAEMCFDVLNEKISSLEKSIKESKNKNTENQQEAQPSERLHEILKSLLEKHFLHKDEQVVLHISSISPPCSP</sequence>